<keyword evidence="2" id="KW-1185">Reference proteome</keyword>
<dbReference type="SMART" id="SM01388">
    <property type="entry name" value="Mob1_phocein"/>
    <property type="match status" value="1"/>
</dbReference>
<dbReference type="PANTHER" id="PTHR22599">
    <property type="entry name" value="MPS ONE BINDER KINASE ACTIVATOR-LIKE MOB"/>
    <property type="match status" value="1"/>
</dbReference>
<dbReference type="AlphaFoldDB" id="X6LQV5"/>
<dbReference type="InterPro" id="IPR036703">
    <property type="entry name" value="MOB_kinase_act_sf"/>
</dbReference>
<dbReference type="OrthoDB" id="184876at2759"/>
<evidence type="ECO:0000313" key="1">
    <source>
        <dbReference type="EMBL" id="ETO03999.1"/>
    </source>
</evidence>
<evidence type="ECO:0008006" key="3">
    <source>
        <dbReference type="Google" id="ProtNLM"/>
    </source>
</evidence>
<dbReference type="Gene3D" id="1.20.140.30">
    <property type="entry name" value="MOB kinase activator"/>
    <property type="match status" value="1"/>
</dbReference>
<accession>X6LQV5</accession>
<protein>
    <recommendedName>
        <fullName evidence="3">Mob1/phocein family protein</fullName>
    </recommendedName>
</protein>
<organism evidence="1 2">
    <name type="scientific">Reticulomyxa filosa</name>
    <dbReference type="NCBI Taxonomy" id="46433"/>
    <lineage>
        <taxon>Eukaryota</taxon>
        <taxon>Sar</taxon>
        <taxon>Rhizaria</taxon>
        <taxon>Retaria</taxon>
        <taxon>Foraminifera</taxon>
        <taxon>Monothalamids</taxon>
        <taxon>Reticulomyxidae</taxon>
        <taxon>Reticulomyxa</taxon>
    </lineage>
</organism>
<proteinExistence type="predicted"/>
<evidence type="ECO:0000313" key="2">
    <source>
        <dbReference type="Proteomes" id="UP000023152"/>
    </source>
</evidence>
<gene>
    <name evidence="1" type="ORF">RFI_33403</name>
</gene>
<dbReference type="SUPFAM" id="SSF101152">
    <property type="entry name" value="Mob1/phocein"/>
    <property type="match status" value="1"/>
</dbReference>
<dbReference type="Pfam" id="PF03637">
    <property type="entry name" value="Mob1_phocein"/>
    <property type="match status" value="1"/>
</dbReference>
<feature type="non-terminal residue" evidence="1">
    <location>
        <position position="1"/>
    </location>
</feature>
<reference evidence="1 2" key="1">
    <citation type="journal article" date="2013" name="Curr. Biol.">
        <title>The Genome of the Foraminiferan Reticulomyxa filosa.</title>
        <authorList>
            <person name="Glockner G."/>
            <person name="Hulsmann N."/>
            <person name="Schleicher M."/>
            <person name="Noegel A.A."/>
            <person name="Eichinger L."/>
            <person name="Gallinger C."/>
            <person name="Pawlowski J."/>
            <person name="Sierra R."/>
            <person name="Euteneuer U."/>
            <person name="Pillet L."/>
            <person name="Moustafa A."/>
            <person name="Platzer M."/>
            <person name="Groth M."/>
            <person name="Szafranski K."/>
            <person name="Schliwa M."/>
        </authorList>
    </citation>
    <scope>NUCLEOTIDE SEQUENCE [LARGE SCALE GENOMIC DNA]</scope>
</reference>
<dbReference type="EMBL" id="ASPP01030909">
    <property type="protein sequence ID" value="ETO03999.1"/>
    <property type="molecule type" value="Genomic_DNA"/>
</dbReference>
<name>X6LQV5_RETFI</name>
<dbReference type="Proteomes" id="UP000023152">
    <property type="component" value="Unassembled WGS sequence"/>
</dbReference>
<sequence length="156" mass="18017">VCTSDTCPKMQATDQYSYRCAAHGEPADCNAMNYATHTIDDFTKVFQTKKFFPSRYGSNIPEQAMQQYTSCARRVYRIFAHAYHHHQMEFEEFENEYCLCSRFMTFVHMYNLIPKAHLKAEAQIPAEVLLPLPSRKEWIDKVGDKVSDAKSKNTGA</sequence>
<dbReference type="InterPro" id="IPR005301">
    <property type="entry name" value="MOB_kinase_act_fam"/>
</dbReference>
<comment type="caution">
    <text evidence="1">The sequence shown here is derived from an EMBL/GenBank/DDBJ whole genome shotgun (WGS) entry which is preliminary data.</text>
</comment>